<dbReference type="CDD" id="cd06445">
    <property type="entry name" value="ATase"/>
    <property type="match status" value="1"/>
</dbReference>
<keyword evidence="10" id="KW-1185">Reference proteome</keyword>
<comment type="caution">
    <text evidence="9">The sequence shown here is derived from an EMBL/GenBank/DDBJ whole genome shotgun (WGS) entry which is preliminary data.</text>
</comment>
<accession>L7KHT9</accession>
<dbReference type="InterPro" id="IPR036388">
    <property type="entry name" value="WH-like_DNA-bd_sf"/>
</dbReference>
<keyword evidence="3 9" id="KW-0808">Transferase</keyword>
<dbReference type="NCBIfam" id="TIGR00589">
    <property type="entry name" value="ogt"/>
    <property type="match status" value="1"/>
</dbReference>
<dbReference type="Proteomes" id="UP000010988">
    <property type="component" value="Unassembled WGS sequence"/>
</dbReference>
<feature type="domain" description="Methylated-DNA-[protein]-cysteine S-methyltransferase DNA binding" evidence="8">
    <location>
        <begin position="116"/>
        <end position="192"/>
    </location>
</feature>
<dbReference type="GO" id="GO:0003908">
    <property type="term" value="F:methylated-DNA-[protein]-cysteine S-methyltransferase activity"/>
    <property type="evidence" value="ECO:0007669"/>
    <property type="project" value="UniProtKB-EC"/>
</dbReference>
<comment type="catalytic activity">
    <reaction evidence="1">
        <text>a 4-O-methyl-thymidine in DNA + L-cysteinyl-[protein] = a thymidine in DNA + S-methyl-L-cysteinyl-[protein]</text>
        <dbReference type="Rhea" id="RHEA:53428"/>
        <dbReference type="Rhea" id="RHEA-COMP:10131"/>
        <dbReference type="Rhea" id="RHEA-COMP:10132"/>
        <dbReference type="Rhea" id="RHEA-COMP:13555"/>
        <dbReference type="Rhea" id="RHEA-COMP:13556"/>
        <dbReference type="ChEBI" id="CHEBI:29950"/>
        <dbReference type="ChEBI" id="CHEBI:82612"/>
        <dbReference type="ChEBI" id="CHEBI:137386"/>
        <dbReference type="ChEBI" id="CHEBI:137387"/>
        <dbReference type="EC" id="2.1.1.63"/>
    </reaction>
</comment>
<protein>
    <submittedName>
        <fullName evidence="9">Putative methylated-DNA--protein-cysteine methyltransferase</fullName>
    </submittedName>
</protein>
<dbReference type="GO" id="GO:0006281">
    <property type="term" value="P:DNA repair"/>
    <property type="evidence" value="ECO:0007669"/>
    <property type="project" value="UniProtKB-KW"/>
</dbReference>
<evidence type="ECO:0000256" key="7">
    <source>
        <dbReference type="SAM" id="MobiDB-lite"/>
    </source>
</evidence>
<dbReference type="InterPro" id="IPR001497">
    <property type="entry name" value="MethylDNA_cys_MeTrfase_AS"/>
</dbReference>
<dbReference type="STRING" id="1220583.GOACH_03_05190"/>
<keyword evidence="5" id="KW-0234">DNA repair</keyword>
<dbReference type="Gene3D" id="1.10.10.10">
    <property type="entry name" value="Winged helix-like DNA-binding domain superfamily/Winged helix DNA-binding domain"/>
    <property type="match status" value="1"/>
</dbReference>
<feature type="compositionally biased region" description="Basic and acidic residues" evidence="7">
    <location>
        <begin position="1"/>
        <end position="11"/>
    </location>
</feature>
<dbReference type="EMBL" id="BANR01000003">
    <property type="protein sequence ID" value="GAC47497.1"/>
    <property type="molecule type" value="Genomic_DNA"/>
</dbReference>
<dbReference type="PANTHER" id="PTHR10815">
    <property type="entry name" value="METHYLATED-DNA--PROTEIN-CYSTEINE METHYLTRANSFERASE"/>
    <property type="match status" value="1"/>
</dbReference>
<dbReference type="PROSITE" id="PS00374">
    <property type="entry name" value="MGMT"/>
    <property type="match status" value="1"/>
</dbReference>
<dbReference type="InterPro" id="IPR036217">
    <property type="entry name" value="MethylDNA_cys_MeTrfase_DNAb"/>
</dbReference>
<evidence type="ECO:0000256" key="5">
    <source>
        <dbReference type="ARBA" id="ARBA00023204"/>
    </source>
</evidence>
<dbReference type="SUPFAM" id="SSF46767">
    <property type="entry name" value="Methylated DNA-protein cysteine methyltransferase, C-terminal domain"/>
    <property type="match status" value="1"/>
</dbReference>
<dbReference type="AlphaFoldDB" id="L7KHT9"/>
<keyword evidence="4" id="KW-0227">DNA damage</keyword>
<dbReference type="RefSeq" id="WP_005170953.1">
    <property type="nucleotide sequence ID" value="NZ_BANR01000003.1"/>
</dbReference>
<evidence type="ECO:0000313" key="10">
    <source>
        <dbReference type="Proteomes" id="UP000010988"/>
    </source>
</evidence>
<feature type="region of interest" description="Disordered" evidence="7">
    <location>
        <begin position="1"/>
        <end position="25"/>
    </location>
</feature>
<evidence type="ECO:0000256" key="3">
    <source>
        <dbReference type="ARBA" id="ARBA00022679"/>
    </source>
</evidence>
<organism evidence="9 10">
    <name type="scientific">Gordonia aichiensis NBRC 108223</name>
    <dbReference type="NCBI Taxonomy" id="1220583"/>
    <lineage>
        <taxon>Bacteria</taxon>
        <taxon>Bacillati</taxon>
        <taxon>Actinomycetota</taxon>
        <taxon>Actinomycetes</taxon>
        <taxon>Mycobacteriales</taxon>
        <taxon>Gordoniaceae</taxon>
        <taxon>Gordonia</taxon>
    </lineage>
</organism>
<reference evidence="9 10" key="1">
    <citation type="submission" date="2012-12" db="EMBL/GenBank/DDBJ databases">
        <title>Whole genome shotgun sequence of Gordonia aichiensis NBRC 108223.</title>
        <authorList>
            <person name="Isaki-Nakamura S."/>
            <person name="Hosoyama A."/>
            <person name="Tsuchikane K."/>
            <person name="Ando Y."/>
            <person name="Baba S."/>
            <person name="Ohji S."/>
            <person name="Hamada M."/>
            <person name="Tamura T."/>
            <person name="Yamazoe A."/>
            <person name="Yamazaki S."/>
            <person name="Fujita N."/>
        </authorList>
    </citation>
    <scope>NUCLEOTIDE SEQUENCE [LARGE SCALE GENOMIC DNA]</scope>
    <source>
        <strain evidence="9 10">NBRC 108223</strain>
    </source>
</reference>
<dbReference type="PANTHER" id="PTHR10815:SF13">
    <property type="entry name" value="METHYLATED-DNA--PROTEIN-CYSTEINE METHYLTRANSFERASE"/>
    <property type="match status" value="1"/>
</dbReference>
<evidence type="ECO:0000256" key="1">
    <source>
        <dbReference type="ARBA" id="ARBA00001286"/>
    </source>
</evidence>
<evidence type="ECO:0000256" key="2">
    <source>
        <dbReference type="ARBA" id="ARBA00022603"/>
    </source>
</evidence>
<dbReference type="GO" id="GO:0032259">
    <property type="term" value="P:methylation"/>
    <property type="evidence" value="ECO:0007669"/>
    <property type="project" value="UniProtKB-KW"/>
</dbReference>
<dbReference type="Pfam" id="PF01035">
    <property type="entry name" value="DNA_binding_1"/>
    <property type="match status" value="1"/>
</dbReference>
<comment type="catalytic activity">
    <reaction evidence="6">
        <text>a 6-O-methyl-2'-deoxyguanosine in DNA + L-cysteinyl-[protein] = S-methyl-L-cysteinyl-[protein] + a 2'-deoxyguanosine in DNA</text>
        <dbReference type="Rhea" id="RHEA:24000"/>
        <dbReference type="Rhea" id="RHEA-COMP:10131"/>
        <dbReference type="Rhea" id="RHEA-COMP:10132"/>
        <dbReference type="Rhea" id="RHEA-COMP:11367"/>
        <dbReference type="Rhea" id="RHEA-COMP:11368"/>
        <dbReference type="ChEBI" id="CHEBI:29950"/>
        <dbReference type="ChEBI" id="CHEBI:82612"/>
        <dbReference type="ChEBI" id="CHEBI:85445"/>
        <dbReference type="ChEBI" id="CHEBI:85448"/>
        <dbReference type="EC" id="2.1.1.63"/>
    </reaction>
</comment>
<gene>
    <name evidence="9" type="ORF">GOACH_03_05190</name>
</gene>
<evidence type="ECO:0000256" key="6">
    <source>
        <dbReference type="ARBA" id="ARBA00049348"/>
    </source>
</evidence>
<dbReference type="eggNOG" id="COG0350">
    <property type="taxonomic scope" value="Bacteria"/>
</dbReference>
<dbReference type="OrthoDB" id="9802228at2"/>
<dbReference type="InterPro" id="IPR014048">
    <property type="entry name" value="MethylDNA_cys_MeTrfase_DNA-bd"/>
</dbReference>
<name>L7KHT9_9ACTN</name>
<proteinExistence type="predicted"/>
<evidence type="ECO:0000259" key="8">
    <source>
        <dbReference type="Pfam" id="PF01035"/>
    </source>
</evidence>
<evidence type="ECO:0000313" key="9">
    <source>
        <dbReference type="EMBL" id="GAC47497.1"/>
    </source>
</evidence>
<evidence type="ECO:0000256" key="4">
    <source>
        <dbReference type="ARBA" id="ARBA00022763"/>
    </source>
</evidence>
<keyword evidence="2 9" id="KW-0489">Methyltransferase</keyword>
<sequence length="199" mass="20617">MSTTDTDKRSAVDTAVTADTEPRTHAAPDATAAHVTVATPTGPFTAVVDDTGAVLASGWTDDAAALLPGVHPTLRPSSSQWSSELTTVSDAVNAYFAGDLGAIDSVPVRQRSGPYVEAVWGALRQIAAGHPLTFATLADAAGHPTAIRATAAACARNAVTLFVPCHRVLRQNGTIAGFRYGAALKQWLLTYEDGGTPTY</sequence>